<name>A0A9W4TZU3_9ASCO</name>
<keyword evidence="1" id="KW-0175">Coiled coil</keyword>
<accession>A0A9W4TZU3</accession>
<feature type="coiled-coil region" evidence="1">
    <location>
        <begin position="266"/>
        <end position="300"/>
    </location>
</feature>
<keyword evidence="4" id="KW-1185">Reference proteome</keyword>
<evidence type="ECO:0000256" key="2">
    <source>
        <dbReference type="SAM" id="MobiDB-lite"/>
    </source>
</evidence>
<proteinExistence type="predicted"/>
<evidence type="ECO:0000256" key="1">
    <source>
        <dbReference type="SAM" id="Coils"/>
    </source>
</evidence>
<comment type="caution">
    <text evidence="3">The sequence shown here is derived from an EMBL/GenBank/DDBJ whole genome shotgun (WGS) entry which is preliminary data.</text>
</comment>
<dbReference type="SUPFAM" id="SSF161270">
    <property type="entry name" value="PspA lactotransferrin-binding region"/>
    <property type="match status" value="1"/>
</dbReference>
<organism evidence="3 4">
    <name type="scientific">Candida verbasci</name>
    <dbReference type="NCBI Taxonomy" id="1227364"/>
    <lineage>
        <taxon>Eukaryota</taxon>
        <taxon>Fungi</taxon>
        <taxon>Dikarya</taxon>
        <taxon>Ascomycota</taxon>
        <taxon>Saccharomycotina</taxon>
        <taxon>Pichiomycetes</taxon>
        <taxon>Debaryomycetaceae</taxon>
        <taxon>Candida/Lodderomyces clade</taxon>
        <taxon>Candida</taxon>
    </lineage>
</organism>
<sequence>MNEKRTPTKLGVHPHGLTAKHEARGEKRRRSLMTTTPLINNKDDGLVSRTSPRRSNIVNLESIRKSKLKIDKQYKLAFDDRINKTPNLQLDQSSPISMETMSSPIKKRTKIEIEDDYECEEPRKPMKLDFEETNASAQGQKEVEEYVEDNMSNSDDNFDYNEEYKKVNKSNPIQIESEDDVELQDQIQQPTPSRSKAELITSSPHFDQREHTSTIHSNLQSPSLRTDHSLNYLYDFKNDLQERLDNVITTLQHQLHDYKTTESALRDQLRAKDRELSNSNSKLKKKIVDLEEYIQVLNSDIQLVNDDNHLLNDKTTSLRNEKIELTLKIDEIIKETEEFKNDKKKLMEEKDELQFKLEDLKTSTVSISSYNSLRDEYNTLTSEVDTINQELDDIKSNSIPLQEYQKLESDLADKQAELEKFQQKIYESISLEEYEHVKSEVESLESRLKAKEEDISNYRSKMDEMLNVIEVLKSNNDKITKEKSALSKQQDLEVTNLAKYLHKEYAEKHAKKLGEVKHYYESEKNDYLRKIKNYEREIALLKNSISHENSSFQK</sequence>
<evidence type="ECO:0000313" key="3">
    <source>
        <dbReference type="EMBL" id="CAI5759373.1"/>
    </source>
</evidence>
<feature type="coiled-coil region" evidence="1">
    <location>
        <begin position="329"/>
        <end position="489"/>
    </location>
</feature>
<dbReference type="EMBL" id="CANTUO010000004">
    <property type="protein sequence ID" value="CAI5759373.1"/>
    <property type="molecule type" value="Genomic_DNA"/>
</dbReference>
<dbReference type="OrthoDB" id="5367584at2759"/>
<protein>
    <submittedName>
        <fullName evidence="3">Uncharacterized protein</fullName>
    </submittedName>
</protein>
<reference evidence="3" key="1">
    <citation type="submission" date="2022-12" db="EMBL/GenBank/DDBJ databases">
        <authorList>
            <person name="Brejova B."/>
        </authorList>
    </citation>
    <scope>NUCLEOTIDE SEQUENCE</scope>
</reference>
<gene>
    <name evidence="3" type="ORF">CANVERA_P3886</name>
</gene>
<dbReference type="Gene3D" id="1.10.287.1490">
    <property type="match status" value="1"/>
</dbReference>
<dbReference type="AlphaFoldDB" id="A0A9W4TZU3"/>
<feature type="coiled-coil region" evidence="1">
    <location>
        <begin position="517"/>
        <end position="551"/>
    </location>
</feature>
<feature type="region of interest" description="Disordered" evidence="2">
    <location>
        <begin position="1"/>
        <end position="29"/>
    </location>
</feature>
<evidence type="ECO:0000313" key="4">
    <source>
        <dbReference type="Proteomes" id="UP001152885"/>
    </source>
</evidence>
<dbReference type="Proteomes" id="UP001152885">
    <property type="component" value="Unassembled WGS sequence"/>
</dbReference>